<dbReference type="PIRSF" id="PIRSF000390">
    <property type="entry name" value="PLP_StrS"/>
    <property type="match status" value="1"/>
</dbReference>
<dbReference type="PANTHER" id="PTHR30244:SF36">
    <property type="entry name" value="3-OXO-GLUCOSE-6-PHOSPHATE:GLUTAMATE AMINOTRANSFERASE"/>
    <property type="match status" value="1"/>
</dbReference>
<evidence type="ECO:0000313" key="6">
    <source>
        <dbReference type="EMBL" id="TCL55831.1"/>
    </source>
</evidence>
<dbReference type="OrthoDB" id="9810913at2"/>
<dbReference type="Gene3D" id="3.40.640.10">
    <property type="entry name" value="Type I PLP-dependent aspartate aminotransferase-like (Major domain)"/>
    <property type="match status" value="1"/>
</dbReference>
<dbReference type="GO" id="GO:0008483">
    <property type="term" value="F:transaminase activity"/>
    <property type="evidence" value="ECO:0007669"/>
    <property type="project" value="TreeGrafter"/>
</dbReference>
<dbReference type="PANTHER" id="PTHR30244">
    <property type="entry name" value="TRANSAMINASE"/>
    <property type="match status" value="1"/>
</dbReference>
<feature type="active site" description="Proton acceptor" evidence="3">
    <location>
        <position position="185"/>
    </location>
</feature>
<evidence type="ECO:0000256" key="5">
    <source>
        <dbReference type="RuleBase" id="RU004508"/>
    </source>
</evidence>
<name>A0A4R1QS30_9FIRM</name>
<evidence type="ECO:0000256" key="3">
    <source>
        <dbReference type="PIRSR" id="PIRSR000390-1"/>
    </source>
</evidence>
<protein>
    <submittedName>
        <fullName evidence="6">dTDP-4-amino-4,6-dideoxygalactose transaminase</fullName>
    </submittedName>
</protein>
<comment type="caution">
    <text evidence="6">The sequence shown here is derived from an EMBL/GenBank/DDBJ whole genome shotgun (WGS) entry which is preliminary data.</text>
</comment>
<dbReference type="GO" id="GO:0030170">
    <property type="term" value="F:pyridoxal phosphate binding"/>
    <property type="evidence" value="ECO:0007669"/>
    <property type="project" value="TreeGrafter"/>
</dbReference>
<accession>A0A4R1QS30</accession>
<evidence type="ECO:0000313" key="7">
    <source>
        <dbReference type="Proteomes" id="UP000295184"/>
    </source>
</evidence>
<proteinExistence type="inferred from homology"/>
<dbReference type="EMBL" id="SLUM01000015">
    <property type="protein sequence ID" value="TCL55831.1"/>
    <property type="molecule type" value="Genomic_DNA"/>
</dbReference>
<evidence type="ECO:0000256" key="1">
    <source>
        <dbReference type="ARBA" id="ARBA00022898"/>
    </source>
</evidence>
<dbReference type="STRING" id="1650663.GCA_001486665_02309"/>
<dbReference type="Pfam" id="PF01041">
    <property type="entry name" value="DegT_DnrJ_EryC1"/>
    <property type="match status" value="1"/>
</dbReference>
<organism evidence="6 7">
    <name type="scientific">Allofournierella massiliensis</name>
    <dbReference type="NCBI Taxonomy" id="1650663"/>
    <lineage>
        <taxon>Bacteria</taxon>
        <taxon>Bacillati</taxon>
        <taxon>Bacillota</taxon>
        <taxon>Clostridia</taxon>
        <taxon>Eubacteriales</taxon>
        <taxon>Oscillospiraceae</taxon>
        <taxon>Allofournierella</taxon>
    </lineage>
</organism>
<feature type="modified residue" description="N6-(pyridoxal phosphate)lysine" evidence="4">
    <location>
        <position position="185"/>
    </location>
</feature>
<keyword evidence="1 4" id="KW-0663">Pyridoxal phosphate</keyword>
<dbReference type="Proteomes" id="UP000295184">
    <property type="component" value="Unassembled WGS sequence"/>
</dbReference>
<dbReference type="AlphaFoldDB" id="A0A4R1QS30"/>
<dbReference type="GO" id="GO:0000271">
    <property type="term" value="P:polysaccharide biosynthetic process"/>
    <property type="evidence" value="ECO:0007669"/>
    <property type="project" value="TreeGrafter"/>
</dbReference>
<evidence type="ECO:0000256" key="2">
    <source>
        <dbReference type="ARBA" id="ARBA00037999"/>
    </source>
</evidence>
<reference evidence="6 7" key="1">
    <citation type="submission" date="2019-03" db="EMBL/GenBank/DDBJ databases">
        <title>Genomic Encyclopedia of Type Strains, Phase IV (KMG-IV): sequencing the most valuable type-strain genomes for metagenomic binning, comparative biology and taxonomic classification.</title>
        <authorList>
            <person name="Goeker M."/>
        </authorList>
    </citation>
    <scope>NUCLEOTIDE SEQUENCE [LARGE SCALE GENOMIC DNA]</scope>
    <source>
        <strain evidence="6 7">DSM 100451</strain>
    </source>
</reference>
<gene>
    <name evidence="6" type="ORF">EDD77_11592</name>
</gene>
<dbReference type="RefSeq" id="WP_058965342.1">
    <property type="nucleotide sequence ID" value="NZ_CABKVM010000018.1"/>
</dbReference>
<dbReference type="SUPFAM" id="SSF53383">
    <property type="entry name" value="PLP-dependent transferases"/>
    <property type="match status" value="1"/>
</dbReference>
<comment type="similarity">
    <text evidence="2 5">Belongs to the DegT/DnrJ/EryC1 family.</text>
</comment>
<sequence>MNIMPNDLGRQYSLHAAEYEQKALQVLRSGWYVLGKEVEAFEKEWAAYIGAKHCVGLASGLDALWISFRLLGVGAGDEVIVCSNAYIACVMGISMNGATPVFVEPDEYDNIDAEKIEAAITPKTKAILAVHLYGQSCDMTRIMAIAKAHDLKVVEDCAQSHGNHWQGQTVGTFGDVGCFSFYPTKGCGAFGDAGCIVTNSDELAQKFRVYRNYGSEKRYHNQVVGTNSRLDELQAGLLRVKLTHLDDFNAERCAIAGTYNDKLKNPHVQLPKIRPGADCTWHQYVVHVPNGRDALAAYLKEKGIGTIIHYPIPPHLSEAYAYLGFGVGDFPIAERYAGEVLSLPMYNGMTAEEQQYVIDVINQWEP</sequence>
<evidence type="ECO:0000256" key="4">
    <source>
        <dbReference type="PIRSR" id="PIRSR000390-2"/>
    </source>
</evidence>
<dbReference type="InterPro" id="IPR015421">
    <property type="entry name" value="PyrdxlP-dep_Trfase_major"/>
</dbReference>
<dbReference type="InterPro" id="IPR015424">
    <property type="entry name" value="PyrdxlP-dep_Trfase"/>
</dbReference>
<dbReference type="InterPro" id="IPR000653">
    <property type="entry name" value="DegT/StrS_aminotransferase"/>
</dbReference>
<dbReference type="InterPro" id="IPR015422">
    <property type="entry name" value="PyrdxlP-dep_Trfase_small"/>
</dbReference>
<dbReference type="CDD" id="cd00616">
    <property type="entry name" value="AHBA_syn"/>
    <property type="match status" value="1"/>
</dbReference>
<dbReference type="Gene3D" id="3.90.1150.10">
    <property type="entry name" value="Aspartate Aminotransferase, domain 1"/>
    <property type="match status" value="1"/>
</dbReference>